<dbReference type="AlphaFoldDB" id="A0AAU8NJP4"/>
<dbReference type="SUPFAM" id="SSF52038">
    <property type="entry name" value="Barstar-related"/>
    <property type="match status" value="1"/>
</dbReference>
<dbReference type="RefSeq" id="WP_342551396.1">
    <property type="nucleotide sequence ID" value="NZ_CP159992.1"/>
</dbReference>
<reference evidence="3" key="1">
    <citation type="submission" date="2024-05" db="EMBL/GenBank/DDBJ databases">
        <title>Draft genome assemblies of 36 bacteria isolated from hibernating arctic ground squirrels.</title>
        <authorList>
            <person name="McKee H."/>
            <person name="Mullen L."/>
            <person name="Drown D.M."/>
            <person name="Duddleston K.N."/>
        </authorList>
    </citation>
    <scope>NUCLEOTIDE SEQUENCE</scope>
    <source>
        <strain evidence="3">AN1007</strain>
    </source>
</reference>
<evidence type="ECO:0000313" key="3">
    <source>
        <dbReference type="EMBL" id="XCP96968.1"/>
    </source>
</evidence>
<comment type="similarity">
    <text evidence="1">Belongs to the barstar family.</text>
</comment>
<gene>
    <name evidence="3" type="ORF">ABXS70_09800</name>
</gene>
<dbReference type="EMBL" id="CP159992">
    <property type="protein sequence ID" value="XCP96968.1"/>
    <property type="molecule type" value="Genomic_DNA"/>
</dbReference>
<evidence type="ECO:0000256" key="1">
    <source>
        <dbReference type="ARBA" id="ARBA00006845"/>
    </source>
</evidence>
<sequence length="92" mass="10856">MKKVIIDGQAIRNLEELRAVLQNEFSLHPADFETMDTLWEALVWHVPVPVTLEWIHFNNSRAVLGLYADQLMNLLYEIDEQLEELFRFSVKL</sequence>
<protein>
    <submittedName>
        <fullName evidence="3">Barnase inhibitor</fullName>
    </submittedName>
</protein>
<proteinExistence type="inferred from homology"/>
<name>A0AAU8NJP4_9BACL</name>
<dbReference type="Pfam" id="PF01337">
    <property type="entry name" value="Barstar"/>
    <property type="match status" value="1"/>
</dbReference>
<dbReference type="InterPro" id="IPR000468">
    <property type="entry name" value="Barstar"/>
</dbReference>
<evidence type="ECO:0000259" key="2">
    <source>
        <dbReference type="Pfam" id="PF01337"/>
    </source>
</evidence>
<organism evidence="3">
    <name type="scientific">Paenibacillus sp. AN1007</name>
    <dbReference type="NCBI Taxonomy" id="3151385"/>
    <lineage>
        <taxon>Bacteria</taxon>
        <taxon>Bacillati</taxon>
        <taxon>Bacillota</taxon>
        <taxon>Bacilli</taxon>
        <taxon>Bacillales</taxon>
        <taxon>Paenibacillaceae</taxon>
        <taxon>Paenibacillus</taxon>
    </lineage>
</organism>
<dbReference type="InterPro" id="IPR035905">
    <property type="entry name" value="Barstar-like_sf"/>
</dbReference>
<feature type="domain" description="Barstar (barnase inhibitor)" evidence="2">
    <location>
        <begin position="1"/>
        <end position="87"/>
    </location>
</feature>
<accession>A0AAU8NJP4</accession>
<dbReference type="Gene3D" id="3.30.370.10">
    <property type="entry name" value="Barstar-like"/>
    <property type="match status" value="1"/>
</dbReference>